<dbReference type="EMBL" id="CP027669">
    <property type="protein sequence ID" value="AVO42647.1"/>
    <property type="molecule type" value="Genomic_DNA"/>
</dbReference>
<dbReference type="PROSITE" id="PS51832">
    <property type="entry name" value="HD_GYP"/>
    <property type="match status" value="1"/>
</dbReference>
<gene>
    <name evidence="3" type="ORF">C6571_16325</name>
</gene>
<dbReference type="Gene3D" id="1.10.3210.10">
    <property type="entry name" value="Hypothetical protein af1432"/>
    <property type="match status" value="1"/>
</dbReference>
<feature type="region of interest" description="Disordered" evidence="1">
    <location>
        <begin position="66"/>
        <end position="85"/>
    </location>
</feature>
<proteinExistence type="predicted"/>
<name>A0A2S0N3Q5_9BURK</name>
<keyword evidence="3" id="KW-0378">Hydrolase</keyword>
<dbReference type="InterPro" id="IPR003607">
    <property type="entry name" value="HD/PDEase_dom"/>
</dbReference>
<dbReference type="CDD" id="cd00077">
    <property type="entry name" value="HDc"/>
    <property type="match status" value="1"/>
</dbReference>
<dbReference type="PANTHER" id="PTHR43155:SF2">
    <property type="entry name" value="CYCLIC DI-GMP PHOSPHODIESTERASE PA4108"/>
    <property type="match status" value="1"/>
</dbReference>
<evidence type="ECO:0000256" key="1">
    <source>
        <dbReference type="SAM" id="MobiDB-lite"/>
    </source>
</evidence>
<dbReference type="Pfam" id="PF11871">
    <property type="entry name" value="DUF3391"/>
    <property type="match status" value="1"/>
</dbReference>
<dbReference type="OrthoDB" id="9774747at2"/>
<dbReference type="InterPro" id="IPR037522">
    <property type="entry name" value="HD_GYP_dom"/>
</dbReference>
<dbReference type="Proteomes" id="UP000239326">
    <property type="component" value="Chromosome"/>
</dbReference>
<feature type="domain" description="HD-GYP" evidence="2">
    <location>
        <begin position="148"/>
        <end position="343"/>
    </location>
</feature>
<keyword evidence="4" id="KW-1185">Reference proteome</keyword>
<evidence type="ECO:0000259" key="2">
    <source>
        <dbReference type="PROSITE" id="PS51832"/>
    </source>
</evidence>
<dbReference type="RefSeq" id="WP_106447621.1">
    <property type="nucleotide sequence ID" value="NZ_CP027669.1"/>
</dbReference>
<evidence type="ECO:0000313" key="4">
    <source>
        <dbReference type="Proteomes" id="UP000239326"/>
    </source>
</evidence>
<reference evidence="3 4" key="1">
    <citation type="submission" date="2018-03" db="EMBL/GenBank/DDBJ databases">
        <title>Genome sequencing of Simplicispira sp.</title>
        <authorList>
            <person name="Kim S.-J."/>
            <person name="Heo J."/>
            <person name="Kwon S.-W."/>
        </authorList>
    </citation>
    <scope>NUCLEOTIDE SEQUENCE [LARGE SCALE GENOMIC DNA]</scope>
    <source>
        <strain evidence="3 4">SC1-8</strain>
    </source>
</reference>
<organism evidence="3 4">
    <name type="scientific">Simplicispira suum</name>
    <dbReference type="NCBI Taxonomy" id="2109915"/>
    <lineage>
        <taxon>Bacteria</taxon>
        <taxon>Pseudomonadati</taxon>
        <taxon>Pseudomonadota</taxon>
        <taxon>Betaproteobacteria</taxon>
        <taxon>Burkholderiales</taxon>
        <taxon>Comamonadaceae</taxon>
        <taxon>Simplicispira</taxon>
    </lineage>
</organism>
<dbReference type="Pfam" id="PF13487">
    <property type="entry name" value="HD_5"/>
    <property type="match status" value="1"/>
</dbReference>
<accession>A0A2S0N3Q5</accession>
<dbReference type="GO" id="GO:0008081">
    <property type="term" value="F:phosphoric diester hydrolase activity"/>
    <property type="evidence" value="ECO:0007669"/>
    <property type="project" value="UniProtKB-ARBA"/>
</dbReference>
<evidence type="ECO:0000313" key="3">
    <source>
        <dbReference type="EMBL" id="AVO42647.1"/>
    </source>
</evidence>
<dbReference type="KEGG" id="simp:C6571_16325"/>
<dbReference type="AlphaFoldDB" id="A0A2S0N3Q5"/>
<protein>
    <submittedName>
        <fullName evidence="3">Phosphohydrolase</fullName>
    </submittedName>
</protein>
<dbReference type="PANTHER" id="PTHR43155">
    <property type="entry name" value="CYCLIC DI-GMP PHOSPHODIESTERASE PA4108-RELATED"/>
    <property type="match status" value="1"/>
</dbReference>
<dbReference type="InterPro" id="IPR021812">
    <property type="entry name" value="DUF3391"/>
</dbReference>
<sequence length="428" mass="47057">MSTFVVIPIDQLRVGMFIQLDLGWMQHPFPVGSFRVSSEAQIDTLRSLDLKSIRYLPAKSDLEFQQRATPDEIEPADRTEKASAALRPARSDEINVLKAQLQAQHDALAACDQRFLSATRTCLRLGPMADKEPSEARSQGESLVGGCVDELLVNGESVIRLLSEGVGERNVLHPVNVMVLSLLLGKAQGVGPDALREIGLTALFHDLGKTRMPAHQWVRTADMTAGDLLGYQKHVSHSVAIARRMGLPVSILRGIAEHHEMADGSGFPEGLRGEAIGGAARIVGLVNYYDRLCNPMHGAQALTPHEALSLMFAKHKAKFDAQILGVFIRMMGIYPPGSIVQLVNDRYAIVVSVNSSRPLRPRVVVHDPAVPKEEALILDLETVPELGIRRSLKPTQLPREALDYLSPRKRICYFFERAVDTQGLKANP</sequence>
<dbReference type="SUPFAM" id="SSF109604">
    <property type="entry name" value="HD-domain/PDEase-like"/>
    <property type="match status" value="1"/>
</dbReference>